<evidence type="ECO:0000313" key="1">
    <source>
        <dbReference type="EMBL" id="KAI9913692.1"/>
    </source>
</evidence>
<proteinExistence type="predicted"/>
<accession>A0ACC0W5H1</accession>
<protein>
    <submittedName>
        <fullName evidence="1">Uncharacterized protein</fullName>
    </submittedName>
</protein>
<name>A0ACC0W5H1_9STRA</name>
<reference evidence="1 2" key="1">
    <citation type="journal article" date="2022" name="bioRxiv">
        <title>The genome of the oomycete Peronosclerospora sorghi, a cosmopolitan pathogen of maize and sorghum, is inflated with dispersed pseudogenes.</title>
        <authorList>
            <person name="Fletcher K."/>
            <person name="Martin F."/>
            <person name="Isakeit T."/>
            <person name="Cavanaugh K."/>
            <person name="Magill C."/>
            <person name="Michelmore R."/>
        </authorList>
    </citation>
    <scope>NUCLEOTIDE SEQUENCE [LARGE SCALE GENOMIC DNA]</scope>
    <source>
        <strain evidence="1">P6</strain>
    </source>
</reference>
<sequence length="174" mass="20374">MKAYRNVEKQDGRLKGTLRRDRVKSSSESSLSDTSGPESESREIEDERGGSNKETVWPLGVHFIASLRRIRCVQVLRQRSYFKSIAECLMKTTQKLWRSFEQSKREIDTELSKRRQTFMCPLDLTGEWLTTHSDLRNNCHFELKTFVLVFAHVNYRLGKSKRCERIQQPLSDVS</sequence>
<organism evidence="1 2">
    <name type="scientific">Peronosclerospora sorghi</name>
    <dbReference type="NCBI Taxonomy" id="230839"/>
    <lineage>
        <taxon>Eukaryota</taxon>
        <taxon>Sar</taxon>
        <taxon>Stramenopiles</taxon>
        <taxon>Oomycota</taxon>
        <taxon>Peronosporomycetes</taxon>
        <taxon>Peronosporales</taxon>
        <taxon>Peronosporaceae</taxon>
        <taxon>Peronosclerospora</taxon>
    </lineage>
</organism>
<dbReference type="EMBL" id="CM047583">
    <property type="protein sequence ID" value="KAI9913692.1"/>
    <property type="molecule type" value="Genomic_DNA"/>
</dbReference>
<comment type="caution">
    <text evidence="1">The sequence shown here is derived from an EMBL/GenBank/DDBJ whole genome shotgun (WGS) entry which is preliminary data.</text>
</comment>
<keyword evidence="2" id="KW-1185">Reference proteome</keyword>
<evidence type="ECO:0000313" key="2">
    <source>
        <dbReference type="Proteomes" id="UP001163321"/>
    </source>
</evidence>
<gene>
    <name evidence="1" type="ORF">PsorP6_006155</name>
</gene>
<dbReference type="Proteomes" id="UP001163321">
    <property type="component" value="Chromosome 4"/>
</dbReference>